<accession>A0A1J8QGU8</accession>
<dbReference type="Proteomes" id="UP000183567">
    <property type="component" value="Unassembled WGS sequence"/>
</dbReference>
<comment type="caution">
    <text evidence="1">The sequence shown here is derived from an EMBL/GenBank/DDBJ whole genome shotgun (WGS) entry which is preliminary data.</text>
</comment>
<keyword evidence="2" id="KW-1185">Reference proteome</keyword>
<protein>
    <submittedName>
        <fullName evidence="1">Uncharacterized protein</fullName>
    </submittedName>
</protein>
<gene>
    <name evidence="1" type="ORF">AZE42_12799</name>
</gene>
<evidence type="ECO:0000313" key="1">
    <source>
        <dbReference type="EMBL" id="OJA19879.1"/>
    </source>
</evidence>
<dbReference type="EMBL" id="LVVM01000814">
    <property type="protein sequence ID" value="OJA19879.1"/>
    <property type="molecule type" value="Genomic_DNA"/>
</dbReference>
<sequence length="141" mass="16068">MSQLHLHSGIFNPDLAALAPLLEGVRMTCKNIDHCLSAHHEDSRQSVQVSSSKDVGFKGQQDPVWPVNKSRCYGRLYLQLALTSSTSIPTSLSSFLWFYYLYHSESMSKKPRILLQLSTEMFWRTDRSNRHAASFAAPRHD</sequence>
<dbReference type="AlphaFoldDB" id="A0A1J8QGU8"/>
<evidence type="ECO:0000313" key="2">
    <source>
        <dbReference type="Proteomes" id="UP000183567"/>
    </source>
</evidence>
<reference evidence="1 2" key="1">
    <citation type="submission" date="2016-03" db="EMBL/GenBank/DDBJ databases">
        <title>Comparative genomics of the ectomycorrhizal sister species Rhizopogon vinicolor and Rhizopogon vesiculosus (Basidiomycota: Boletales) reveals a divergence of the mating type B locus.</title>
        <authorList>
            <person name="Mujic A.B."/>
            <person name="Kuo A."/>
            <person name="Tritt A."/>
            <person name="Lipzen A."/>
            <person name="Chen C."/>
            <person name="Johnson J."/>
            <person name="Sharma A."/>
            <person name="Barry K."/>
            <person name="Grigoriev I.V."/>
            <person name="Spatafora J.W."/>
        </authorList>
    </citation>
    <scope>NUCLEOTIDE SEQUENCE [LARGE SCALE GENOMIC DNA]</scope>
    <source>
        <strain evidence="1 2">AM-OR11-056</strain>
    </source>
</reference>
<proteinExistence type="predicted"/>
<name>A0A1J8QGU8_9AGAM</name>
<organism evidence="1 2">
    <name type="scientific">Rhizopogon vesiculosus</name>
    <dbReference type="NCBI Taxonomy" id="180088"/>
    <lineage>
        <taxon>Eukaryota</taxon>
        <taxon>Fungi</taxon>
        <taxon>Dikarya</taxon>
        <taxon>Basidiomycota</taxon>
        <taxon>Agaricomycotina</taxon>
        <taxon>Agaricomycetes</taxon>
        <taxon>Agaricomycetidae</taxon>
        <taxon>Boletales</taxon>
        <taxon>Suillineae</taxon>
        <taxon>Rhizopogonaceae</taxon>
        <taxon>Rhizopogon</taxon>
    </lineage>
</organism>